<dbReference type="EnsemblPlants" id="TuG1812G0300003197.01.T05">
    <property type="protein sequence ID" value="TuG1812G0300003197.01.T05"/>
    <property type="gene ID" value="TuG1812G0300003197.01"/>
</dbReference>
<sequence length="523" mass="54619">MQIKHPMQLLNSLLTLSSSPITTSRALNSSIHAIVAVLVVLDGSEELSPLGDSEHAHLLHLPDHSFSVVPLPGPPQLLHHRPPRDMIHHRPRPGHIPHHPLGLRGLPGHGERADERVAGRLRRHHPFAPHFVEQLPGVLGAALRAQPAHQVAVREAVRLAAVDGRHLVEHAQRVVEVQRLRVAPDEHVERPGVRRDALLQHLPEQRRDGVHVHVVHHGVVAPARQQRREERVVGVGGGARGRVGGGAHEGVDVERLAELAELAVEVEGGPEEGPRGRQGREEGEEEGAGAVELVVELGGAQALDGDEEGPRVGPEGGPAEGVGEQREEEAEVGGGGEGGCEDGRGEAGGEGGDGGGDGVGRRRLAGRAVAAAEAVRGAAGRGGEGEAVGEGGAGGRAAEDAPEERAHRGGGGGGDTATPVHSTEPTKGHRRHNTIPHPVRQPPPSTARSHHITEAQSTGGLVGLQKGWPPRSPWQALSGDSSTALARAALSPRHSASSREGGVTWPSPSRRPQSEISGACTGM</sequence>
<dbReference type="Gramene" id="TuG1812G0300003197.01.T05">
    <property type="protein sequence ID" value="TuG1812G0300003197.01.T05"/>
    <property type="gene ID" value="TuG1812G0300003197.01"/>
</dbReference>
<reference evidence="2" key="2">
    <citation type="submission" date="2018-03" db="EMBL/GenBank/DDBJ databases">
        <title>The Triticum urartu genome reveals the dynamic nature of wheat genome evolution.</title>
        <authorList>
            <person name="Ling H."/>
            <person name="Ma B."/>
            <person name="Shi X."/>
            <person name="Liu H."/>
            <person name="Dong L."/>
            <person name="Sun H."/>
            <person name="Cao Y."/>
            <person name="Gao Q."/>
            <person name="Zheng S."/>
            <person name="Li Y."/>
            <person name="Yu Y."/>
            <person name="Du H."/>
            <person name="Qi M."/>
            <person name="Li Y."/>
            <person name="Yu H."/>
            <person name="Cui Y."/>
            <person name="Wang N."/>
            <person name="Chen C."/>
            <person name="Wu H."/>
            <person name="Zhao Y."/>
            <person name="Zhang J."/>
            <person name="Li Y."/>
            <person name="Zhou W."/>
            <person name="Zhang B."/>
            <person name="Hu W."/>
            <person name="Eijk M."/>
            <person name="Tang J."/>
            <person name="Witsenboer H."/>
            <person name="Zhao S."/>
            <person name="Li Z."/>
            <person name="Zhang A."/>
            <person name="Wang D."/>
            <person name="Liang C."/>
        </authorList>
    </citation>
    <scope>NUCLEOTIDE SEQUENCE [LARGE SCALE GENOMIC DNA]</scope>
    <source>
        <strain evidence="2">cv. G1812</strain>
    </source>
</reference>
<evidence type="ECO:0000313" key="2">
    <source>
        <dbReference type="EnsemblPlants" id="TuG1812G0300003197.01.T03"/>
    </source>
</evidence>
<dbReference type="EnsemblPlants" id="TuG1812G0300003197.01.T01">
    <property type="protein sequence ID" value="TuG1812G0300003197.01.T01"/>
    <property type="gene ID" value="TuG1812G0300003197.01"/>
</dbReference>
<evidence type="ECO:0000256" key="1">
    <source>
        <dbReference type="SAM" id="MobiDB-lite"/>
    </source>
</evidence>
<feature type="compositionally biased region" description="Gly residues" evidence="1">
    <location>
        <begin position="379"/>
        <end position="395"/>
    </location>
</feature>
<feature type="region of interest" description="Disordered" evidence="1">
    <location>
        <begin position="266"/>
        <end position="287"/>
    </location>
</feature>
<proteinExistence type="predicted"/>
<feature type="compositionally biased region" description="Gly residues" evidence="1">
    <location>
        <begin position="348"/>
        <end position="358"/>
    </location>
</feature>
<feature type="compositionally biased region" description="Basic and acidic residues" evidence="1">
    <location>
        <begin position="272"/>
        <end position="281"/>
    </location>
</feature>
<dbReference type="Proteomes" id="UP000015106">
    <property type="component" value="Chromosome 3"/>
</dbReference>
<feature type="region of interest" description="Disordered" evidence="1">
    <location>
        <begin position="302"/>
        <end position="360"/>
    </location>
</feature>
<protein>
    <submittedName>
        <fullName evidence="2">Uncharacterized protein</fullName>
    </submittedName>
</protein>
<dbReference type="Gramene" id="TuG1812G0300003197.01.T02">
    <property type="protein sequence ID" value="TuG1812G0300003197.01.T02"/>
    <property type="gene ID" value="TuG1812G0300003197.01"/>
</dbReference>
<reference evidence="2" key="3">
    <citation type="submission" date="2022-06" db="UniProtKB">
        <authorList>
            <consortium name="EnsemblPlants"/>
        </authorList>
    </citation>
    <scope>IDENTIFICATION</scope>
</reference>
<dbReference type="Gramene" id="TuG1812G0300003197.01.T01">
    <property type="protein sequence ID" value="TuG1812G0300003197.01.T01"/>
    <property type="gene ID" value="TuG1812G0300003197.01"/>
</dbReference>
<dbReference type="Gramene" id="TuG1812G0300003197.01.T04">
    <property type="protein sequence ID" value="TuG1812G0300003197.01.T04"/>
    <property type="gene ID" value="TuG1812G0300003197.01"/>
</dbReference>
<feature type="compositionally biased region" description="Polar residues" evidence="1">
    <location>
        <begin position="506"/>
        <end position="516"/>
    </location>
</feature>
<keyword evidence="3" id="KW-1185">Reference proteome</keyword>
<feature type="compositionally biased region" description="Basic and acidic residues" evidence="1">
    <location>
        <begin position="397"/>
        <end position="407"/>
    </location>
</feature>
<accession>A0A8R7TXH1</accession>
<feature type="region of interest" description="Disordered" evidence="1">
    <location>
        <begin position="374"/>
        <end position="523"/>
    </location>
</feature>
<dbReference type="AlphaFoldDB" id="A0A8R7TXH1"/>
<organism evidence="2 3">
    <name type="scientific">Triticum urartu</name>
    <name type="common">Red wild einkorn</name>
    <name type="synonym">Crithodium urartu</name>
    <dbReference type="NCBI Taxonomy" id="4572"/>
    <lineage>
        <taxon>Eukaryota</taxon>
        <taxon>Viridiplantae</taxon>
        <taxon>Streptophyta</taxon>
        <taxon>Embryophyta</taxon>
        <taxon>Tracheophyta</taxon>
        <taxon>Spermatophyta</taxon>
        <taxon>Magnoliopsida</taxon>
        <taxon>Liliopsida</taxon>
        <taxon>Poales</taxon>
        <taxon>Poaceae</taxon>
        <taxon>BOP clade</taxon>
        <taxon>Pooideae</taxon>
        <taxon>Triticodae</taxon>
        <taxon>Triticeae</taxon>
        <taxon>Triticinae</taxon>
        <taxon>Triticum</taxon>
    </lineage>
</organism>
<reference evidence="3" key="1">
    <citation type="journal article" date="2013" name="Nature">
        <title>Draft genome of the wheat A-genome progenitor Triticum urartu.</title>
        <authorList>
            <person name="Ling H.Q."/>
            <person name="Zhao S."/>
            <person name="Liu D."/>
            <person name="Wang J."/>
            <person name="Sun H."/>
            <person name="Zhang C."/>
            <person name="Fan H."/>
            <person name="Li D."/>
            <person name="Dong L."/>
            <person name="Tao Y."/>
            <person name="Gao C."/>
            <person name="Wu H."/>
            <person name="Li Y."/>
            <person name="Cui Y."/>
            <person name="Guo X."/>
            <person name="Zheng S."/>
            <person name="Wang B."/>
            <person name="Yu K."/>
            <person name="Liang Q."/>
            <person name="Yang W."/>
            <person name="Lou X."/>
            <person name="Chen J."/>
            <person name="Feng M."/>
            <person name="Jian J."/>
            <person name="Zhang X."/>
            <person name="Luo G."/>
            <person name="Jiang Y."/>
            <person name="Liu J."/>
            <person name="Wang Z."/>
            <person name="Sha Y."/>
            <person name="Zhang B."/>
            <person name="Wu H."/>
            <person name="Tang D."/>
            <person name="Shen Q."/>
            <person name="Xue P."/>
            <person name="Zou S."/>
            <person name="Wang X."/>
            <person name="Liu X."/>
            <person name="Wang F."/>
            <person name="Yang Y."/>
            <person name="An X."/>
            <person name="Dong Z."/>
            <person name="Zhang K."/>
            <person name="Zhang X."/>
            <person name="Luo M.C."/>
            <person name="Dvorak J."/>
            <person name="Tong Y."/>
            <person name="Wang J."/>
            <person name="Yang H."/>
            <person name="Li Z."/>
            <person name="Wang D."/>
            <person name="Zhang A."/>
            <person name="Wang J."/>
        </authorList>
    </citation>
    <scope>NUCLEOTIDE SEQUENCE</scope>
    <source>
        <strain evidence="3">cv. G1812</strain>
    </source>
</reference>
<name>A0A8R7TXH1_TRIUA</name>
<dbReference type="EnsemblPlants" id="TuG1812G0300003197.01.T03">
    <property type="protein sequence ID" value="TuG1812G0300003197.01.T03"/>
    <property type="gene ID" value="TuG1812G0300003197.01"/>
</dbReference>
<evidence type="ECO:0000313" key="3">
    <source>
        <dbReference type="Proteomes" id="UP000015106"/>
    </source>
</evidence>
<dbReference type="Gramene" id="TuG1812G0300003197.01.T03">
    <property type="protein sequence ID" value="TuG1812G0300003197.01.T03"/>
    <property type="gene ID" value="TuG1812G0300003197.01"/>
</dbReference>
<dbReference type="EnsemblPlants" id="TuG1812G0300003197.01.T04">
    <property type="protein sequence ID" value="TuG1812G0300003197.01.T04"/>
    <property type="gene ID" value="TuG1812G0300003197.01"/>
</dbReference>
<dbReference type="EnsemblPlants" id="TuG1812G0300003197.01.T02">
    <property type="protein sequence ID" value="TuG1812G0300003197.01.T02"/>
    <property type="gene ID" value="TuG1812G0300003197.01"/>
</dbReference>